<dbReference type="Proteomes" id="UP000005267">
    <property type="component" value="Chromosome"/>
</dbReference>
<dbReference type="GO" id="GO:0033388">
    <property type="term" value="P:putrescine biosynthetic process from arginine"/>
    <property type="evidence" value="ECO:0007669"/>
    <property type="project" value="TreeGrafter"/>
</dbReference>
<evidence type="ECO:0000313" key="3">
    <source>
        <dbReference type="EMBL" id="AFK63939.1"/>
    </source>
</evidence>
<dbReference type="EMBL" id="CP003555">
    <property type="protein sequence ID" value="AFK63939.1"/>
    <property type="molecule type" value="Genomic_DNA"/>
</dbReference>
<name>I3UG01_ADVKW</name>
<dbReference type="AlphaFoldDB" id="I3UG01"/>
<dbReference type="InterPro" id="IPR050345">
    <property type="entry name" value="Aliph_Amidase/BUP"/>
</dbReference>
<sequence>MKVASVQMFSTDNVQENIEKACRYIDEAAAKGADLVVLPEFFNTLFFAQYQDPVYHNLAEADTGRTITAIREAAQRNRIAVIATIYEKQEAGLYFDTAMHIDHTGAIVFKYRKVHPAAVLSLEKYIFDMARVSTPMRLTIGVLALAYVTTWDFRKQRVAWRSMGLSCLLHRMPRHG</sequence>
<dbReference type="InterPro" id="IPR036526">
    <property type="entry name" value="C-N_Hydrolase_sf"/>
</dbReference>
<dbReference type="GO" id="GO:0050126">
    <property type="term" value="F:N-carbamoylputrescine amidase activity"/>
    <property type="evidence" value="ECO:0007669"/>
    <property type="project" value="TreeGrafter"/>
</dbReference>
<protein>
    <submittedName>
        <fullName evidence="3">Beta-ureidopropionase</fullName>
    </submittedName>
</protein>
<dbReference type="STRING" id="1036672.TKWG_21170"/>
<dbReference type="PANTHER" id="PTHR43674">
    <property type="entry name" value="NITRILASE C965.09-RELATED"/>
    <property type="match status" value="1"/>
</dbReference>
<dbReference type="HOGENOM" id="CLU_1522066_0_0_4"/>
<reference evidence="3 4" key="1">
    <citation type="journal article" date="2011" name="J. Bacteriol.">
        <title>Whole-genome shotgun sequencing of the sulfur-oxidizing chemoautotroph Tetrathiobacter kashmirensis.</title>
        <authorList>
            <person name="Ghosh W."/>
            <person name="George A."/>
            <person name="Agarwal A."/>
            <person name="Raj P."/>
            <person name="Alam M."/>
            <person name="Pyne P."/>
            <person name="Das Gupta S.K."/>
        </authorList>
    </citation>
    <scope>NUCLEOTIDE SEQUENCE [LARGE SCALE GENOMIC DNA]</scope>
    <source>
        <strain evidence="3 4">WT001</strain>
    </source>
</reference>
<gene>
    <name evidence="3" type="ordered locus">TKWG_21170</name>
</gene>
<dbReference type="Gene3D" id="3.60.110.10">
    <property type="entry name" value="Carbon-nitrogen hydrolase"/>
    <property type="match status" value="1"/>
</dbReference>
<evidence type="ECO:0000313" key="4">
    <source>
        <dbReference type="Proteomes" id="UP000005267"/>
    </source>
</evidence>
<keyword evidence="4" id="KW-1185">Reference proteome</keyword>
<dbReference type="SUPFAM" id="SSF56317">
    <property type="entry name" value="Carbon-nitrogen hydrolase"/>
    <property type="match status" value="1"/>
</dbReference>
<organism evidence="3 4">
    <name type="scientific">Advenella kashmirensis (strain DSM 17095 / LMG 22695 / WT001)</name>
    <name type="common">Tetrathiobacter kashmirensis</name>
    <dbReference type="NCBI Taxonomy" id="1036672"/>
    <lineage>
        <taxon>Bacteria</taxon>
        <taxon>Pseudomonadati</taxon>
        <taxon>Pseudomonadota</taxon>
        <taxon>Betaproteobacteria</taxon>
        <taxon>Burkholderiales</taxon>
        <taxon>Alcaligenaceae</taxon>
    </lineage>
</organism>
<feature type="domain" description="CN hydrolase" evidence="2">
    <location>
        <begin position="1"/>
        <end position="176"/>
    </location>
</feature>
<reference evidence="4" key="2">
    <citation type="journal article" date="2013" name="PLoS ONE">
        <title>Genome implosion elicits host-confinement in Alcaligenaceae: evidence from the comparative genomics of Tetrathiobacter kashmirensis, a pathogen in the making.</title>
        <authorList>
            <person name="Ghosh W."/>
            <person name="Alam M."/>
            <person name="Roy C."/>
            <person name="Pyne P."/>
            <person name="George A."/>
            <person name="Chakraborty R."/>
            <person name="Majumder S."/>
            <person name="Agarwal A."/>
            <person name="Chakraborty S."/>
            <person name="Majumdar S."/>
            <person name="Gupta S.K."/>
        </authorList>
    </citation>
    <scope>NUCLEOTIDE SEQUENCE [LARGE SCALE GENOMIC DNA]</scope>
    <source>
        <strain evidence="4">WT001</strain>
    </source>
</reference>
<dbReference type="PROSITE" id="PS50263">
    <property type="entry name" value="CN_HYDROLASE"/>
    <property type="match status" value="1"/>
</dbReference>
<evidence type="ECO:0000259" key="2">
    <source>
        <dbReference type="PROSITE" id="PS50263"/>
    </source>
</evidence>
<keyword evidence="1" id="KW-0378">Hydrolase</keyword>
<dbReference type="Pfam" id="PF00795">
    <property type="entry name" value="CN_hydrolase"/>
    <property type="match status" value="1"/>
</dbReference>
<proteinExistence type="predicted"/>
<dbReference type="PANTHER" id="PTHR43674:SF2">
    <property type="entry name" value="BETA-UREIDOPROPIONASE"/>
    <property type="match status" value="1"/>
</dbReference>
<accession>I3UG01</accession>
<dbReference type="KEGG" id="aka:TKWG_21170"/>
<evidence type="ECO:0000256" key="1">
    <source>
        <dbReference type="ARBA" id="ARBA00022801"/>
    </source>
</evidence>
<dbReference type="InterPro" id="IPR003010">
    <property type="entry name" value="C-N_Hydrolase"/>
</dbReference>